<evidence type="ECO:0000256" key="1">
    <source>
        <dbReference type="ARBA" id="ARBA00001163"/>
    </source>
</evidence>
<evidence type="ECO:0000259" key="7">
    <source>
        <dbReference type="Pfam" id="PF09349"/>
    </source>
</evidence>
<evidence type="ECO:0000256" key="6">
    <source>
        <dbReference type="ARBA" id="ARBA00023239"/>
    </source>
</evidence>
<dbReference type="Pfam" id="PF09349">
    <property type="entry name" value="OHCU_decarbox"/>
    <property type="match status" value="1"/>
</dbReference>
<evidence type="ECO:0000313" key="8">
    <source>
        <dbReference type="EMBL" id="MBD2182024.1"/>
    </source>
</evidence>
<dbReference type="PANTHER" id="PTHR43466:SF1">
    <property type="entry name" value="2-OXO-4-HYDROXY-4-CARBOXY-5-UREIDOIMIDAZOLINE DECARBOXYLASE-RELATED"/>
    <property type="match status" value="1"/>
</dbReference>
<comment type="caution">
    <text evidence="8">The sequence shown here is derived from an EMBL/GenBank/DDBJ whole genome shotgun (WGS) entry which is preliminary data.</text>
</comment>
<dbReference type="InterPro" id="IPR017580">
    <property type="entry name" value="OHCU_decarboxylase-1"/>
</dbReference>
<evidence type="ECO:0000256" key="2">
    <source>
        <dbReference type="ARBA" id="ARBA00004754"/>
    </source>
</evidence>
<reference evidence="8" key="1">
    <citation type="journal article" date="2015" name="ISME J.">
        <title>Draft Genome Sequence of Streptomyces incarnatus NRRL8089, which Produces the Nucleoside Antibiotic Sinefungin.</title>
        <authorList>
            <person name="Oshima K."/>
            <person name="Hattori M."/>
            <person name="Shimizu H."/>
            <person name="Fukuda K."/>
            <person name="Nemoto M."/>
            <person name="Inagaki K."/>
            <person name="Tamura T."/>
        </authorList>
    </citation>
    <scope>NUCLEOTIDE SEQUENCE</scope>
    <source>
        <strain evidence="8">FACHB-1375</strain>
    </source>
</reference>
<dbReference type="GO" id="GO:0006144">
    <property type="term" value="P:purine nucleobase metabolic process"/>
    <property type="evidence" value="ECO:0007669"/>
    <property type="project" value="UniProtKB-KW"/>
</dbReference>
<evidence type="ECO:0000313" key="9">
    <source>
        <dbReference type="Proteomes" id="UP000641646"/>
    </source>
</evidence>
<reference evidence="8" key="2">
    <citation type="submission" date="2020-08" db="EMBL/GenBank/DDBJ databases">
        <authorList>
            <person name="Chen M."/>
            <person name="Teng W."/>
            <person name="Zhao L."/>
            <person name="Hu C."/>
            <person name="Zhou Y."/>
            <person name="Han B."/>
            <person name="Song L."/>
            <person name="Shu W."/>
        </authorList>
    </citation>
    <scope>NUCLEOTIDE SEQUENCE</scope>
    <source>
        <strain evidence="8">FACHB-1375</strain>
    </source>
</reference>
<dbReference type="AlphaFoldDB" id="A0A926VG48"/>
<proteinExistence type="predicted"/>
<accession>A0A926VG48</accession>
<keyword evidence="6 8" id="KW-0456">Lyase</keyword>
<evidence type="ECO:0000256" key="4">
    <source>
        <dbReference type="ARBA" id="ARBA00022631"/>
    </source>
</evidence>
<comment type="catalytic activity">
    <reaction evidence="1">
        <text>5-hydroxy-2-oxo-4-ureido-2,5-dihydro-1H-imidazole-5-carboxylate + H(+) = (S)-allantoin + CO2</text>
        <dbReference type="Rhea" id="RHEA:26301"/>
        <dbReference type="ChEBI" id="CHEBI:15378"/>
        <dbReference type="ChEBI" id="CHEBI:15678"/>
        <dbReference type="ChEBI" id="CHEBI:16526"/>
        <dbReference type="ChEBI" id="CHEBI:58639"/>
        <dbReference type="EC" id="4.1.1.97"/>
    </reaction>
</comment>
<dbReference type="GO" id="GO:0019628">
    <property type="term" value="P:urate catabolic process"/>
    <property type="evidence" value="ECO:0007669"/>
    <property type="project" value="TreeGrafter"/>
</dbReference>
<dbReference type="GO" id="GO:0051997">
    <property type="term" value="F:2-oxo-4-hydroxy-4-carboxy-5-ureidoimidazoline decarboxylase activity"/>
    <property type="evidence" value="ECO:0007669"/>
    <property type="project" value="UniProtKB-EC"/>
</dbReference>
<evidence type="ECO:0000256" key="5">
    <source>
        <dbReference type="ARBA" id="ARBA00022793"/>
    </source>
</evidence>
<feature type="domain" description="Oxo-4-hydroxy-4-carboxy-5-ureidoimidazoline decarboxylase" evidence="7">
    <location>
        <begin position="9"/>
        <end position="161"/>
    </location>
</feature>
<sequence>MRYQIAEINQLSQQDFIEVLGGIFEDSPWVAEKVYRKRPFADLSSLHQAMVGVVRNASLEEQLELIRSHPDLGSKLRMSESSVQEQAGAGLDRLSGEEFDRFHSLNQRYKKKFGFPFIIAVKNHTKQSILNAFSQRLENPKDAEIQTALQEIAQIAWLRLREIIQS</sequence>
<dbReference type="PANTHER" id="PTHR43466">
    <property type="entry name" value="2-OXO-4-HYDROXY-4-CARBOXY-5-UREIDOIMIDAZOLINE DECARBOXYLASE-RELATED"/>
    <property type="match status" value="1"/>
</dbReference>
<dbReference type="NCBIfam" id="TIGR03164">
    <property type="entry name" value="UHCUDC"/>
    <property type="match status" value="1"/>
</dbReference>
<dbReference type="Proteomes" id="UP000641646">
    <property type="component" value="Unassembled WGS sequence"/>
</dbReference>
<dbReference type="EC" id="4.1.1.97" evidence="3"/>
<organism evidence="8 9">
    <name type="scientific">Aerosakkonema funiforme FACHB-1375</name>
    <dbReference type="NCBI Taxonomy" id="2949571"/>
    <lineage>
        <taxon>Bacteria</taxon>
        <taxon>Bacillati</taxon>
        <taxon>Cyanobacteriota</taxon>
        <taxon>Cyanophyceae</taxon>
        <taxon>Oscillatoriophycideae</taxon>
        <taxon>Aerosakkonematales</taxon>
        <taxon>Aerosakkonemataceae</taxon>
        <taxon>Aerosakkonema</taxon>
    </lineage>
</organism>
<keyword evidence="9" id="KW-1185">Reference proteome</keyword>
<keyword evidence="5" id="KW-0210">Decarboxylase</keyword>
<dbReference type="InterPro" id="IPR018020">
    <property type="entry name" value="OHCU_decarboxylase"/>
</dbReference>
<dbReference type="GO" id="GO:0000255">
    <property type="term" value="P:allantoin metabolic process"/>
    <property type="evidence" value="ECO:0007669"/>
    <property type="project" value="InterPro"/>
</dbReference>
<dbReference type="SUPFAM" id="SSF158694">
    <property type="entry name" value="UraD-Like"/>
    <property type="match status" value="1"/>
</dbReference>
<keyword evidence="4" id="KW-0659">Purine metabolism</keyword>
<dbReference type="Gene3D" id="1.10.3330.10">
    <property type="entry name" value="Oxo-4-hydroxy-4-carboxy-5-ureidoimidazoline decarboxylase"/>
    <property type="match status" value="1"/>
</dbReference>
<name>A0A926VG48_9CYAN</name>
<dbReference type="InterPro" id="IPR036778">
    <property type="entry name" value="OHCU_decarboxylase_sf"/>
</dbReference>
<dbReference type="RefSeq" id="WP_190464830.1">
    <property type="nucleotide sequence ID" value="NZ_JACJPW010000029.1"/>
</dbReference>
<protein>
    <recommendedName>
        <fullName evidence="3">2-oxo-4-hydroxy-4-carboxy-5-ureidoimidazoline decarboxylase</fullName>
        <ecNumber evidence="3">4.1.1.97</ecNumber>
    </recommendedName>
</protein>
<dbReference type="EMBL" id="JACJPW010000029">
    <property type="protein sequence ID" value="MBD2182024.1"/>
    <property type="molecule type" value="Genomic_DNA"/>
</dbReference>
<evidence type="ECO:0000256" key="3">
    <source>
        <dbReference type="ARBA" id="ARBA00012257"/>
    </source>
</evidence>
<gene>
    <name evidence="8" type="primary">uraD</name>
    <name evidence="8" type="ORF">H6G03_13055</name>
</gene>
<comment type="pathway">
    <text evidence="2">Purine metabolism; urate degradation; (S)-allantoin from urate: step 3/3.</text>
</comment>